<sequence length="38" mass="4373">PLSYGLALEGVLSEKQLKEKLFLNPKRIIKSGEYKLRI</sequence>
<accession>X1ITV0</accession>
<reference evidence="1" key="1">
    <citation type="journal article" date="2014" name="Front. Microbiol.">
        <title>High frequency of phylogenetically diverse reductive dehalogenase-homologous genes in deep subseafloor sedimentary metagenomes.</title>
        <authorList>
            <person name="Kawai M."/>
            <person name="Futagami T."/>
            <person name="Toyoda A."/>
            <person name="Takaki Y."/>
            <person name="Nishi S."/>
            <person name="Hori S."/>
            <person name="Arai W."/>
            <person name="Tsubouchi T."/>
            <person name="Morono Y."/>
            <person name="Uchiyama I."/>
            <person name="Ito T."/>
            <person name="Fujiyama A."/>
            <person name="Inagaki F."/>
            <person name="Takami H."/>
        </authorList>
    </citation>
    <scope>NUCLEOTIDE SEQUENCE</scope>
    <source>
        <strain evidence="1">Expedition CK06-06</strain>
    </source>
</reference>
<name>X1ITV0_9ZZZZ</name>
<feature type="non-terminal residue" evidence="1">
    <location>
        <position position="1"/>
    </location>
</feature>
<evidence type="ECO:0000313" key="1">
    <source>
        <dbReference type="EMBL" id="GAH60948.1"/>
    </source>
</evidence>
<organism evidence="1">
    <name type="scientific">marine sediment metagenome</name>
    <dbReference type="NCBI Taxonomy" id="412755"/>
    <lineage>
        <taxon>unclassified sequences</taxon>
        <taxon>metagenomes</taxon>
        <taxon>ecological metagenomes</taxon>
    </lineage>
</organism>
<proteinExistence type="predicted"/>
<dbReference type="AlphaFoldDB" id="X1ITV0"/>
<gene>
    <name evidence="1" type="ORF">S03H2_29096</name>
</gene>
<dbReference type="EMBL" id="BARU01017549">
    <property type="protein sequence ID" value="GAH60948.1"/>
    <property type="molecule type" value="Genomic_DNA"/>
</dbReference>
<protein>
    <submittedName>
        <fullName evidence="1">Uncharacterized protein</fullName>
    </submittedName>
</protein>
<comment type="caution">
    <text evidence="1">The sequence shown here is derived from an EMBL/GenBank/DDBJ whole genome shotgun (WGS) entry which is preliminary data.</text>
</comment>